<evidence type="ECO:0000313" key="2">
    <source>
        <dbReference type="EMBL" id="MBI2877340.1"/>
    </source>
</evidence>
<dbReference type="EMBL" id="JACPRF010000329">
    <property type="protein sequence ID" value="MBI2877340.1"/>
    <property type="molecule type" value="Genomic_DNA"/>
</dbReference>
<gene>
    <name evidence="2" type="ORF">HYY20_10705</name>
</gene>
<proteinExistence type="predicted"/>
<evidence type="ECO:0000256" key="1">
    <source>
        <dbReference type="SAM" id="MobiDB-lite"/>
    </source>
</evidence>
<feature type="region of interest" description="Disordered" evidence="1">
    <location>
        <begin position="452"/>
        <end position="472"/>
    </location>
</feature>
<comment type="caution">
    <text evidence="2">The sequence shown here is derived from an EMBL/GenBank/DDBJ whole genome shotgun (WGS) entry which is preliminary data.</text>
</comment>
<feature type="compositionally biased region" description="Basic and acidic residues" evidence="1">
    <location>
        <begin position="457"/>
        <end position="471"/>
    </location>
</feature>
<dbReference type="AlphaFoldDB" id="A0A932CPW2"/>
<name>A0A932CPW2_UNCTE</name>
<sequence>MRTIEMSIYRSVDTSRSQGLPSPRRSWAPWFFRGAVLWLSLFLVTEGAWGAPTEGSGGTSRELQTRFSLSERYDDNPSQGSSLGGGSNLSNGRQRGGGWVMALRSEVLFRSLTELSQLQLNYRLEREIFHGHSRLDNTSHVGGFQYTAQLTSRLRAGISDRLRIMEDVDSDLTHPDLRASGGLGGDEAGEPDQGLRFNSALSRSRKRTNQFGLFLEPKLSTRLGLRLDYTHKFTDVEVADEVDEVRQGLGASLSYLTDTQRANLLSLGYRLSIHRFDENEEPRRVLTPGNPLRSPGRKDGFLTHTVHLGYSHHLSPFLSLGVEGGVSRISSDNPEEDGEQSFTGQITLNQAWERSHFSLGYVRAIGSGGGGSAVLSQSVTALFSHQVSPLFQLSLKGSYSDHDSQGDAGMSRLRGGVLGQREDSTHWALGLNADYQPIHWWSATASYYLSTRNRKGGRPDRSTLPEDDRQRRRDGRFQSFRLGFHLHPAANWKADLSYTFSWRNVQRDSLNPGAGSSQNREEEKDPERNQLWLNFTWITPWGF</sequence>
<reference evidence="2" key="1">
    <citation type="submission" date="2020-07" db="EMBL/GenBank/DDBJ databases">
        <title>Huge and variable diversity of episymbiotic CPR bacteria and DPANN archaea in groundwater ecosystems.</title>
        <authorList>
            <person name="He C.Y."/>
            <person name="Keren R."/>
            <person name="Whittaker M."/>
            <person name="Farag I.F."/>
            <person name="Doudna J."/>
            <person name="Cate J.H.D."/>
            <person name="Banfield J.F."/>
        </authorList>
    </citation>
    <scope>NUCLEOTIDE SEQUENCE</scope>
    <source>
        <strain evidence="2">NC_groundwater_672_Ag_B-0.1um_62_36</strain>
    </source>
</reference>
<dbReference type="Proteomes" id="UP000769766">
    <property type="component" value="Unassembled WGS sequence"/>
</dbReference>
<protein>
    <submittedName>
        <fullName evidence="2">Uncharacterized protein</fullName>
    </submittedName>
</protein>
<feature type="region of interest" description="Disordered" evidence="1">
    <location>
        <begin position="173"/>
        <end position="193"/>
    </location>
</feature>
<organism evidence="2 3">
    <name type="scientific">Tectimicrobiota bacterium</name>
    <dbReference type="NCBI Taxonomy" id="2528274"/>
    <lineage>
        <taxon>Bacteria</taxon>
        <taxon>Pseudomonadati</taxon>
        <taxon>Nitrospinota/Tectimicrobiota group</taxon>
        <taxon>Candidatus Tectimicrobiota</taxon>
    </lineage>
</organism>
<dbReference type="SUPFAM" id="SSF56935">
    <property type="entry name" value="Porins"/>
    <property type="match status" value="1"/>
</dbReference>
<evidence type="ECO:0000313" key="3">
    <source>
        <dbReference type="Proteomes" id="UP000769766"/>
    </source>
</evidence>
<accession>A0A932CPW2</accession>
<feature type="region of interest" description="Disordered" evidence="1">
    <location>
        <begin position="71"/>
        <end position="90"/>
    </location>
</feature>